<dbReference type="OrthoDB" id="9775903at2"/>
<keyword evidence="5 6" id="KW-0472">Membrane</keyword>
<dbReference type="PANTHER" id="PTHR30213:SF0">
    <property type="entry name" value="UPF0761 MEMBRANE PROTEIN YIHY"/>
    <property type="match status" value="1"/>
</dbReference>
<dbReference type="Proteomes" id="UP000272003">
    <property type="component" value="Chromosome"/>
</dbReference>
<dbReference type="Pfam" id="PF03631">
    <property type="entry name" value="Virul_fac_BrkB"/>
    <property type="match status" value="1"/>
</dbReference>
<evidence type="ECO:0000256" key="3">
    <source>
        <dbReference type="ARBA" id="ARBA00022692"/>
    </source>
</evidence>
<dbReference type="InterPro" id="IPR017039">
    <property type="entry name" value="Virul_fac_BrkB"/>
</dbReference>
<keyword evidence="8" id="KW-1185">Reference proteome</keyword>
<evidence type="ECO:0000256" key="5">
    <source>
        <dbReference type="ARBA" id="ARBA00023136"/>
    </source>
</evidence>
<dbReference type="EMBL" id="CP032626">
    <property type="protein sequence ID" value="AYF92396.1"/>
    <property type="molecule type" value="Genomic_DNA"/>
</dbReference>
<evidence type="ECO:0000313" key="7">
    <source>
        <dbReference type="EMBL" id="AYF92396.1"/>
    </source>
</evidence>
<evidence type="ECO:0000313" key="8">
    <source>
        <dbReference type="Proteomes" id="UP000272003"/>
    </source>
</evidence>
<feature type="transmembrane region" description="Helical" evidence="6">
    <location>
        <begin position="98"/>
        <end position="116"/>
    </location>
</feature>
<keyword evidence="2" id="KW-1003">Cell membrane</keyword>
<comment type="subcellular location">
    <subcellularLocation>
        <location evidence="1">Cell membrane</location>
        <topology evidence="1">Multi-pass membrane protein</topology>
    </subcellularLocation>
</comment>
<dbReference type="PIRSF" id="PIRSF035875">
    <property type="entry name" value="RNase_BN"/>
    <property type="match status" value="1"/>
</dbReference>
<feature type="transmembrane region" description="Helical" evidence="6">
    <location>
        <begin position="247"/>
        <end position="275"/>
    </location>
</feature>
<feature type="transmembrane region" description="Helical" evidence="6">
    <location>
        <begin position="212"/>
        <end position="235"/>
    </location>
</feature>
<feature type="transmembrane region" description="Helical" evidence="6">
    <location>
        <begin position="183"/>
        <end position="203"/>
    </location>
</feature>
<sequence length="299" mass="33783">MVIIMDIKRQMIRFKNFSINVKNHYKNANVSDSAIVIAFYTLLSLFPITIITGSILSILNVNSYEILDYLEPLLPSTIFDTISPIISSALRGAGANNLSFGLIVVVWSASRALAAFQRAVNQAYGIENDSNIMNRIVSFVWMLLLLISLSIFLVFLGFGRVIIRYTAYLMGFSKWNINLFIMLRYPLTILGIFVLMVLLYYFLPNVNTKWKYVWMGSLVVTIGLIVLSKGFSIYLHYFAKSVDTYKAIGAFVILMLWLYILGMILVLGAVINAAVQDSLHVKIRDRKPSIKSFIGKKGK</sequence>
<dbReference type="KEGG" id="abom:D7I45_02280"/>
<keyword evidence="4 6" id="KW-1133">Transmembrane helix</keyword>
<protein>
    <submittedName>
        <fullName evidence="7">YihY/virulence factor BrkB family protein</fullName>
    </submittedName>
</protein>
<organism evidence="7 8">
    <name type="scientific">Apilactobacillus bombintestini</name>
    <dbReference type="NCBI Taxonomy" id="2419772"/>
    <lineage>
        <taxon>Bacteria</taxon>
        <taxon>Bacillati</taxon>
        <taxon>Bacillota</taxon>
        <taxon>Bacilli</taxon>
        <taxon>Lactobacillales</taxon>
        <taxon>Lactobacillaceae</taxon>
        <taxon>Apilactobacillus</taxon>
    </lineage>
</organism>
<keyword evidence="3 6" id="KW-0812">Transmembrane</keyword>
<evidence type="ECO:0000256" key="1">
    <source>
        <dbReference type="ARBA" id="ARBA00004651"/>
    </source>
</evidence>
<proteinExistence type="predicted"/>
<reference evidence="7 8" key="1">
    <citation type="submission" date="2018-09" db="EMBL/GenBank/DDBJ databases">
        <title>Genome sequencing of strain BHWM-4.</title>
        <authorList>
            <person name="Heo J."/>
            <person name="Kim S.-J."/>
            <person name="Kwon S.-W."/>
        </authorList>
    </citation>
    <scope>NUCLEOTIDE SEQUENCE [LARGE SCALE GENOMIC DNA]</scope>
    <source>
        <strain evidence="7 8">BHWM-4</strain>
    </source>
</reference>
<dbReference type="AlphaFoldDB" id="A0A387AUG6"/>
<evidence type="ECO:0000256" key="6">
    <source>
        <dbReference type="SAM" id="Phobius"/>
    </source>
</evidence>
<accession>A0A387AUG6</accession>
<evidence type="ECO:0000256" key="4">
    <source>
        <dbReference type="ARBA" id="ARBA00022989"/>
    </source>
</evidence>
<feature type="transmembrane region" description="Helical" evidence="6">
    <location>
        <begin position="34"/>
        <end position="59"/>
    </location>
</feature>
<dbReference type="NCBIfam" id="TIGR00765">
    <property type="entry name" value="yihY_not_rbn"/>
    <property type="match status" value="1"/>
</dbReference>
<dbReference type="GO" id="GO:0005886">
    <property type="term" value="C:plasma membrane"/>
    <property type="evidence" value="ECO:0007669"/>
    <property type="project" value="UniProtKB-SubCell"/>
</dbReference>
<feature type="transmembrane region" description="Helical" evidence="6">
    <location>
        <begin position="136"/>
        <end position="163"/>
    </location>
</feature>
<dbReference type="PANTHER" id="PTHR30213">
    <property type="entry name" value="INNER MEMBRANE PROTEIN YHJD"/>
    <property type="match status" value="1"/>
</dbReference>
<gene>
    <name evidence="7" type="ORF">D7I45_02280</name>
</gene>
<evidence type="ECO:0000256" key="2">
    <source>
        <dbReference type="ARBA" id="ARBA00022475"/>
    </source>
</evidence>
<name>A0A387AUG6_9LACO</name>